<feature type="transmembrane region" description="Helical" evidence="1">
    <location>
        <begin position="181"/>
        <end position="199"/>
    </location>
</feature>
<comment type="caution">
    <text evidence="2">The sequence shown here is derived from an EMBL/GenBank/DDBJ whole genome shotgun (WGS) entry which is preliminary data.</text>
</comment>
<feature type="transmembrane region" description="Helical" evidence="1">
    <location>
        <begin position="109"/>
        <end position="129"/>
    </location>
</feature>
<gene>
    <name evidence="2" type="ORF">M406DRAFT_71036</name>
</gene>
<reference evidence="2" key="1">
    <citation type="journal article" date="2020" name="Phytopathology">
        <title>Genome sequence of the chestnut blight fungus Cryphonectria parasitica EP155: A fundamental resource for an archetypical invasive plant pathogen.</title>
        <authorList>
            <person name="Crouch J.A."/>
            <person name="Dawe A."/>
            <person name="Aerts A."/>
            <person name="Barry K."/>
            <person name="Churchill A.C.L."/>
            <person name="Grimwood J."/>
            <person name="Hillman B."/>
            <person name="Milgroom M.G."/>
            <person name="Pangilinan J."/>
            <person name="Smith M."/>
            <person name="Salamov A."/>
            <person name="Schmutz J."/>
            <person name="Yadav J."/>
            <person name="Grigoriev I.V."/>
            <person name="Nuss D."/>
        </authorList>
    </citation>
    <scope>NUCLEOTIDE SEQUENCE</scope>
    <source>
        <strain evidence="2">EP155</strain>
    </source>
</reference>
<evidence type="ECO:0000313" key="3">
    <source>
        <dbReference type="Proteomes" id="UP000803844"/>
    </source>
</evidence>
<evidence type="ECO:0000313" key="2">
    <source>
        <dbReference type="EMBL" id="KAF3764421.1"/>
    </source>
</evidence>
<dbReference type="GeneID" id="63842520"/>
<dbReference type="EMBL" id="MU032348">
    <property type="protein sequence ID" value="KAF3764421.1"/>
    <property type="molecule type" value="Genomic_DNA"/>
</dbReference>
<proteinExistence type="predicted"/>
<keyword evidence="1" id="KW-0472">Membrane</keyword>
<feature type="transmembrane region" description="Helical" evidence="1">
    <location>
        <begin position="26"/>
        <end position="56"/>
    </location>
</feature>
<dbReference type="RefSeq" id="XP_040775382.1">
    <property type="nucleotide sequence ID" value="XM_040925391.1"/>
</dbReference>
<protein>
    <submittedName>
        <fullName evidence="2">Uncharacterized protein</fullName>
    </submittedName>
</protein>
<organism evidence="2 3">
    <name type="scientific">Cryphonectria parasitica (strain ATCC 38755 / EP155)</name>
    <dbReference type="NCBI Taxonomy" id="660469"/>
    <lineage>
        <taxon>Eukaryota</taxon>
        <taxon>Fungi</taxon>
        <taxon>Dikarya</taxon>
        <taxon>Ascomycota</taxon>
        <taxon>Pezizomycotina</taxon>
        <taxon>Sordariomycetes</taxon>
        <taxon>Sordariomycetidae</taxon>
        <taxon>Diaporthales</taxon>
        <taxon>Cryphonectriaceae</taxon>
        <taxon>Cryphonectria-Endothia species complex</taxon>
        <taxon>Cryphonectria</taxon>
    </lineage>
</organism>
<dbReference type="Proteomes" id="UP000803844">
    <property type="component" value="Unassembled WGS sequence"/>
</dbReference>
<accession>A0A9P5CNS4</accession>
<dbReference type="AlphaFoldDB" id="A0A9P5CNS4"/>
<keyword evidence="3" id="KW-1185">Reference proteome</keyword>
<name>A0A9P5CNS4_CRYP1</name>
<evidence type="ECO:0000256" key="1">
    <source>
        <dbReference type="SAM" id="Phobius"/>
    </source>
</evidence>
<feature type="transmembrane region" description="Helical" evidence="1">
    <location>
        <begin position="607"/>
        <end position="631"/>
    </location>
</feature>
<keyword evidence="1" id="KW-1133">Transmembrane helix</keyword>
<keyword evidence="1" id="KW-0812">Transmembrane</keyword>
<dbReference type="OrthoDB" id="3344043at2759"/>
<sequence length="654" mass="71077">MTVADDDLTALKSHAKQPNRDHVAGVWPIFCGVSLLCIPMIVVSAVLIGIIAHYQIVPDPGMPEFRVAFWKLGPHNDITTDFNDIERVGDDAAYYVDYPPTSLTTIASWIGYIVPYLSSFIIAMTVLFIPRFTKMRFQHSNPNNSPVPEQQTTLDKLPGNHEFGSLKNGAAYYKLKNQEKLVTPGPAMFTALALITILGTDSSQSLLIALVNTWFGLSVQTATVTQLYQVSGDTYHSFGRQIDRSNGSSSACAQGPMIPASQGSNLQSFAWPCNIEIPVPYPSNMFLTGGQTRRTAQSGLPSELQSEHAILYRTGPATESISHSPSMQYPVYFIGDDRSSTNEDFEAWSMGIATQCEIITTKCYKGEENNGTAFKCPGGFEGDFTMCQAGTWPTGGSKSGQGDCTTGIGFAADAQLSRGAGFTNMTGKDHTSTDGQVSALLQQNPIYFGTWAQGFPAWDDLNTTFKTRGGKSSNDKTEVFAAGASVAMWLLNCSATIYDIDYTWVNGTLHNFRAEPAAPEWGAFFSAPYAWASLSSGLNTAKTNLQSAAWDAAYSAHNATDLANHWARAFSSYALSTSLGVFVPQTNILEQGRNNAVSVTRVPLVPLYLLLCLDWLYVVVVLCLVIGVSCFTHPTVKLGRPGPAQRWWSRRGAL</sequence>